<proteinExistence type="predicted"/>
<evidence type="ECO:0000313" key="1">
    <source>
        <dbReference type="EMBL" id="UUZ45460.1"/>
    </source>
</evidence>
<dbReference type="Proteomes" id="UP001059663">
    <property type="component" value="Chromosome"/>
</dbReference>
<name>A0AC61U5X8_9MICO</name>
<accession>A0AC61U5X8</accession>
<evidence type="ECO:0000313" key="2">
    <source>
        <dbReference type="Proteomes" id="UP001059663"/>
    </source>
</evidence>
<organism evidence="1 2">
    <name type="scientific">Janibacter limosus</name>
    <dbReference type="NCBI Taxonomy" id="53458"/>
    <lineage>
        <taxon>Bacteria</taxon>
        <taxon>Bacillati</taxon>
        <taxon>Actinomycetota</taxon>
        <taxon>Actinomycetes</taxon>
        <taxon>Micrococcales</taxon>
        <taxon>Intrasporangiaceae</taxon>
        <taxon>Janibacter</taxon>
    </lineage>
</organism>
<gene>
    <name evidence="1" type="ORF">LP422_04830</name>
</gene>
<dbReference type="EMBL" id="CP087977">
    <property type="protein sequence ID" value="UUZ45460.1"/>
    <property type="molecule type" value="Genomic_DNA"/>
</dbReference>
<protein>
    <submittedName>
        <fullName evidence="1">Type II toxin-antitoxin system VapB family antitoxin</fullName>
    </submittedName>
</protein>
<reference evidence="1" key="1">
    <citation type="submission" date="2021-11" db="EMBL/GenBank/DDBJ databases">
        <title>Study of the species diversity of bacterial strains isolated from a unique natural object - Shulgan-Tash cave (Bashkiria).</title>
        <authorList>
            <person name="Sazanova A.L."/>
            <person name="Chirak E.R."/>
            <person name="Safronova V.I."/>
        </authorList>
    </citation>
    <scope>NUCLEOTIDE SEQUENCE</scope>
    <source>
        <strain evidence="1">P1</strain>
    </source>
</reference>
<sequence>MGIRYYAFAFDRDQTEQALSDPDNIMSDDPLADARGLVPRRAMASTITGVQTLPQRDMLYLDKAWRHLQVLTGQLDDSAARPAYRMFEGEVTWTERGHRRWVRTLRPGDIPEIAHDLSAIGADELARLPELGFGHRDPQEEILLRRSFPRASPRLHDHTRRGRARHGLHDRVSAIHPGPGVTAGGHAHDHLSSCGASTDAHDDVEASMRTTVTIDDELMAGATELTGIVERSVLLREGLETLIRVESARRLIALGGADPHATAAPRRRGAPE</sequence>